<dbReference type="GO" id="GO:0006606">
    <property type="term" value="P:protein import into nucleus"/>
    <property type="evidence" value="ECO:0007669"/>
    <property type="project" value="TreeGrafter"/>
</dbReference>
<gene>
    <name evidence="6" type="ORF">TrCOL_g9725</name>
</gene>
<feature type="compositionally biased region" description="Polar residues" evidence="5">
    <location>
        <begin position="162"/>
        <end position="179"/>
    </location>
</feature>
<evidence type="ECO:0000256" key="2">
    <source>
        <dbReference type="ARBA" id="ARBA00010186"/>
    </source>
</evidence>
<dbReference type="GO" id="GO:0016973">
    <property type="term" value="P:poly(A)+ mRNA export from nucleus"/>
    <property type="evidence" value="ECO:0007669"/>
    <property type="project" value="TreeGrafter"/>
</dbReference>
<comment type="caution">
    <text evidence="6">The sequence shown here is derived from an EMBL/GenBank/DDBJ whole genome shotgun (WGS) entry which is preliminary data.</text>
</comment>
<dbReference type="OrthoDB" id="1918363at2759"/>
<keyword evidence="4" id="KW-0509">mRNA transport</keyword>
<evidence type="ECO:0000313" key="6">
    <source>
        <dbReference type="EMBL" id="GMI39446.1"/>
    </source>
</evidence>
<dbReference type="PANTHER" id="PTHR11225:SF4">
    <property type="entry name" value="NUCLEAR PORE COMPLEX PROTEIN NUP93"/>
    <property type="match status" value="1"/>
</dbReference>
<evidence type="ECO:0000313" key="7">
    <source>
        <dbReference type="Proteomes" id="UP001165065"/>
    </source>
</evidence>
<dbReference type="Pfam" id="PF04097">
    <property type="entry name" value="Nic96"/>
    <property type="match status" value="1"/>
</dbReference>
<organism evidence="6 7">
    <name type="scientific">Triparma columacea</name>
    <dbReference type="NCBI Taxonomy" id="722753"/>
    <lineage>
        <taxon>Eukaryota</taxon>
        <taxon>Sar</taxon>
        <taxon>Stramenopiles</taxon>
        <taxon>Ochrophyta</taxon>
        <taxon>Bolidophyceae</taxon>
        <taxon>Parmales</taxon>
        <taxon>Triparmaceae</taxon>
        <taxon>Triparma</taxon>
    </lineage>
</organism>
<dbReference type="Proteomes" id="UP001165065">
    <property type="component" value="Unassembled WGS sequence"/>
</dbReference>
<keyword evidence="4" id="KW-0653">Protein transport</keyword>
<keyword evidence="4" id="KW-0472">Membrane</keyword>
<dbReference type="GO" id="GO:0017056">
    <property type="term" value="F:structural constituent of nuclear pore"/>
    <property type="evidence" value="ECO:0007669"/>
    <property type="project" value="InterPro"/>
</dbReference>
<dbReference type="EMBL" id="BRYA01000103">
    <property type="protein sequence ID" value="GMI39446.1"/>
    <property type="molecule type" value="Genomic_DNA"/>
</dbReference>
<keyword evidence="7" id="KW-1185">Reference proteome</keyword>
<feature type="region of interest" description="Disordered" evidence="5">
    <location>
        <begin position="191"/>
        <end position="246"/>
    </location>
</feature>
<keyword evidence="4" id="KW-0906">Nuclear pore complex</keyword>
<feature type="region of interest" description="Disordered" evidence="5">
    <location>
        <begin position="156"/>
        <end position="179"/>
    </location>
</feature>
<keyword evidence="4" id="KW-0811">Translocation</keyword>
<evidence type="ECO:0000256" key="3">
    <source>
        <dbReference type="ARBA" id="ARBA00023242"/>
    </source>
</evidence>
<feature type="compositionally biased region" description="Low complexity" evidence="5">
    <location>
        <begin position="192"/>
        <end position="220"/>
    </location>
</feature>
<sequence length="998" mass="107198">MSSFSSLLASANEMQYSGGLDSNEHVTLHRTLDELGSIHPTQDSQDMSTSTPHQREANQLLAKFFDPQAFEASVMDLEFSRTNNAPYTQEGQAMLGKGDDLYSYLRHHHDTIVQTAITDTQATTLRHATTLMQKRRVEDWSVEKMRLLHDLAGRRSGKWMPTNASKNPPALGNSTSFSTSFTADPATSGFGYSNNNNNNNNSNNNNSSNYSIMSTNTNISQLTPGTANPNPNPSDPSSFYTQNNTNGSLDNALLNAGGLFSPNPKSSSSVSFISPLGAMAALNATGTAGNQQAFTPNNEAWGGGSTLTEAARRHANMVARINQSRYTGEPLIPNQHHSLNNSTPTPDPASVEFACLTESLIPSNAVGNNNTTLTAYPAAYRLLSHMLANKSDGDLEHKCSQRAIGSLECLGGQYKNHIKRRVRQAALSGRNVASSGSGSALVQDISAFVALEGDGNLEGQGRPFWCRFYFSLRCFDYGAAKETLQGGGGEVEVDQSVLQLTQALANAQEGGGNVDKVYLKKSRENVTEVYQRTKAREGQGGEPADAYKVAAMNLLSLSDPSAESEGVIGTIEDYLFAAMWDATEGGFGDTRRTPDAVSKLGDMLTYWGPGHFQKDSNSDSWAYAYPLLVAQQWEKALTHLAENSSSGLLEATHLAIVLGNSRVFGVSSSAGNQLLTSLLVSYSTSVQNRDPEAALEYLVLIPGDAGSIRMQVKRLLLQTGAYSILAGVVAPDGSRVGGGGGRGGNGGALDAHFGAAEVNRLLYECGEELVREGGGAGIGGAAELFSLAGQYGALLSLLNRELATRLNAWEGDVESEGRKFWKKAAVNFQQAHLAHGRTHVIEVLEQEGSLAVGSTFQLLLNLMSFFDKFRMGEFEGAWALLDMLNLLPRAEGELPTRVSNFHSNLDNVVKTHFPQIVLTGMECLFHQHTAVKQSILGAGGPGTAGGSILQGAAVASMEQRLVEIRERARLLVTYTGLLHHKMPGDANAQIARMEAYMM</sequence>
<comment type="subcellular location">
    <subcellularLocation>
        <location evidence="1">Nucleus envelope</location>
    </subcellularLocation>
    <subcellularLocation>
        <location evidence="4">Nucleus</location>
        <location evidence="4">Nuclear pore complex</location>
    </subcellularLocation>
</comment>
<dbReference type="InterPro" id="IPR007231">
    <property type="entry name" value="Nucleoporin_int_Nup93/Nic96"/>
</dbReference>
<dbReference type="GO" id="GO:0005643">
    <property type="term" value="C:nuclear pore"/>
    <property type="evidence" value="ECO:0007669"/>
    <property type="project" value="UniProtKB-SubCell"/>
</dbReference>
<accession>A0A9W7GA36</accession>
<comment type="similarity">
    <text evidence="2 4">Belongs to the nucleoporin interacting component (NIC) family.</text>
</comment>
<evidence type="ECO:0000256" key="1">
    <source>
        <dbReference type="ARBA" id="ARBA00004259"/>
    </source>
</evidence>
<keyword evidence="3 4" id="KW-0539">Nucleus</keyword>
<name>A0A9W7GA36_9STRA</name>
<evidence type="ECO:0000256" key="5">
    <source>
        <dbReference type="SAM" id="MobiDB-lite"/>
    </source>
</evidence>
<reference evidence="7" key="1">
    <citation type="journal article" date="2023" name="Commun. Biol.">
        <title>Genome analysis of Parmales, the sister group of diatoms, reveals the evolutionary specialization of diatoms from phago-mixotrophs to photoautotrophs.</title>
        <authorList>
            <person name="Ban H."/>
            <person name="Sato S."/>
            <person name="Yoshikawa S."/>
            <person name="Yamada K."/>
            <person name="Nakamura Y."/>
            <person name="Ichinomiya M."/>
            <person name="Sato N."/>
            <person name="Blanc-Mathieu R."/>
            <person name="Endo H."/>
            <person name="Kuwata A."/>
            <person name="Ogata H."/>
        </authorList>
    </citation>
    <scope>NUCLEOTIDE SEQUENCE [LARGE SCALE GENOMIC DNA]</scope>
</reference>
<proteinExistence type="inferred from homology"/>
<evidence type="ECO:0000256" key="4">
    <source>
        <dbReference type="RuleBase" id="RU364035"/>
    </source>
</evidence>
<keyword evidence="4" id="KW-0813">Transport</keyword>
<dbReference type="PANTHER" id="PTHR11225">
    <property type="entry name" value="NUCLEAR PORE COMPLEX PROTEIN NUP93 NUCLEOPORIN NUP93 DEAD EYE PROTEIN"/>
    <property type="match status" value="1"/>
</dbReference>
<protein>
    <recommendedName>
        <fullName evidence="4">Nuclear pore protein</fullName>
    </recommendedName>
</protein>
<dbReference type="AlphaFoldDB" id="A0A9W7GA36"/>